<evidence type="ECO:0000256" key="2">
    <source>
        <dbReference type="ARBA" id="ARBA00022821"/>
    </source>
</evidence>
<evidence type="ECO:0000256" key="1">
    <source>
        <dbReference type="ARBA" id="ARBA00022737"/>
    </source>
</evidence>
<feature type="domain" description="Disease resistance R13L4/SHOC-2-like LRR" evidence="3">
    <location>
        <begin position="26"/>
        <end position="246"/>
    </location>
</feature>
<proteinExistence type="predicted"/>
<organism evidence="4 5">
    <name type="scientific">Hibiscus syriacus</name>
    <name type="common">Rose of Sharon</name>
    <dbReference type="NCBI Taxonomy" id="106335"/>
    <lineage>
        <taxon>Eukaryota</taxon>
        <taxon>Viridiplantae</taxon>
        <taxon>Streptophyta</taxon>
        <taxon>Embryophyta</taxon>
        <taxon>Tracheophyta</taxon>
        <taxon>Spermatophyta</taxon>
        <taxon>Magnoliopsida</taxon>
        <taxon>eudicotyledons</taxon>
        <taxon>Gunneridae</taxon>
        <taxon>Pentapetalae</taxon>
        <taxon>rosids</taxon>
        <taxon>malvids</taxon>
        <taxon>Malvales</taxon>
        <taxon>Malvaceae</taxon>
        <taxon>Malvoideae</taxon>
        <taxon>Hibiscus</taxon>
    </lineage>
</organism>
<dbReference type="Proteomes" id="UP000436088">
    <property type="component" value="Unassembled WGS sequence"/>
</dbReference>
<dbReference type="Gene3D" id="3.80.10.10">
    <property type="entry name" value="Ribonuclease Inhibitor"/>
    <property type="match status" value="2"/>
</dbReference>
<dbReference type="SUPFAM" id="SSF52058">
    <property type="entry name" value="L domain-like"/>
    <property type="match status" value="1"/>
</dbReference>
<protein>
    <submittedName>
        <fullName evidence="4">Disease resistance protein RPS5, putative isoform 3</fullName>
    </submittedName>
</protein>
<reference evidence="4" key="1">
    <citation type="submission" date="2019-09" db="EMBL/GenBank/DDBJ databases">
        <title>Draft genome information of white flower Hibiscus syriacus.</title>
        <authorList>
            <person name="Kim Y.-M."/>
        </authorList>
    </citation>
    <scope>NUCLEOTIDE SEQUENCE [LARGE SCALE GENOMIC DNA]</scope>
    <source>
        <strain evidence="4">YM2019G1</strain>
    </source>
</reference>
<keyword evidence="5" id="KW-1185">Reference proteome</keyword>
<gene>
    <name evidence="4" type="ORF">F3Y22_tig00110676pilonHSYRG00044</name>
</gene>
<dbReference type="InterPro" id="IPR032675">
    <property type="entry name" value="LRR_dom_sf"/>
</dbReference>
<dbReference type="Pfam" id="PF23598">
    <property type="entry name" value="LRR_14"/>
    <property type="match status" value="1"/>
</dbReference>
<dbReference type="InterPro" id="IPR055414">
    <property type="entry name" value="LRR_R13L4/SHOC2-like"/>
</dbReference>
<evidence type="ECO:0000259" key="3">
    <source>
        <dbReference type="Pfam" id="PF23598"/>
    </source>
</evidence>
<keyword evidence="1" id="KW-0677">Repeat</keyword>
<accession>A0A6A2ZVR8</accession>
<dbReference type="PANTHER" id="PTHR33463">
    <property type="entry name" value="NB-ARC DOMAIN-CONTAINING PROTEIN-RELATED"/>
    <property type="match status" value="1"/>
</dbReference>
<dbReference type="AlphaFoldDB" id="A0A6A2ZVR8"/>
<dbReference type="InterPro" id="IPR050905">
    <property type="entry name" value="Plant_NBS-LRR"/>
</dbReference>
<keyword evidence="2" id="KW-0611">Plant defense</keyword>
<dbReference type="EMBL" id="VEPZ02001069">
    <property type="protein sequence ID" value="KAE8696091.1"/>
    <property type="molecule type" value="Genomic_DNA"/>
</dbReference>
<evidence type="ECO:0000313" key="5">
    <source>
        <dbReference type="Proteomes" id="UP000436088"/>
    </source>
</evidence>
<evidence type="ECO:0000313" key="4">
    <source>
        <dbReference type="EMBL" id="KAE8696091.1"/>
    </source>
</evidence>
<name>A0A6A2ZVR8_HIBSY</name>
<sequence>MENTVGLDAVVETTWGHREDGNVGIIGRLSTLQYLNLSLTGIKELPSDLANLRNLKCLLLDYTLYLKEIPPEELSCLSLLQVYSKINGVSENFDEPKVSAEDELDFLEVLEEFEHLDKLCITLFTYSSIQKIFTSRTLRTRIRKLTMMDCRGLVSLRPESSLPNLGRLEIFRCCSLKEFRMQNRGSFCSLRQVHVGVCLLLPNLNCLAYARNLETLTILDCESMKHVISEEGMGEDEVLPKLKTISLTRLRSLETICRWPMFFSSLLKIDVSQCPRLRQLPFEGETAHFLKKIRGETE</sequence>
<comment type="caution">
    <text evidence="4">The sequence shown here is derived from an EMBL/GenBank/DDBJ whole genome shotgun (WGS) entry which is preliminary data.</text>
</comment>